<name>A0A2A6CAX3_PRIPA</name>
<dbReference type="EnsemblMetazoa" id="PPA07586.1">
    <property type="protein sequence ID" value="PPA07586.1"/>
    <property type="gene ID" value="WBGene00097140"/>
</dbReference>
<reference evidence="4" key="2">
    <citation type="submission" date="2022-06" db="UniProtKB">
        <authorList>
            <consortium name="EnsemblMetazoa"/>
        </authorList>
    </citation>
    <scope>IDENTIFICATION</scope>
    <source>
        <strain evidence="4">PS312</strain>
    </source>
</reference>
<reference evidence="5" key="1">
    <citation type="journal article" date="2008" name="Nat. Genet.">
        <title>The Pristionchus pacificus genome provides a unique perspective on nematode lifestyle and parasitism.</title>
        <authorList>
            <person name="Dieterich C."/>
            <person name="Clifton S.W."/>
            <person name="Schuster L.N."/>
            <person name="Chinwalla A."/>
            <person name="Delehaunty K."/>
            <person name="Dinkelacker I."/>
            <person name="Fulton L."/>
            <person name="Fulton R."/>
            <person name="Godfrey J."/>
            <person name="Minx P."/>
            <person name="Mitreva M."/>
            <person name="Roeseler W."/>
            <person name="Tian H."/>
            <person name="Witte H."/>
            <person name="Yang S.P."/>
            <person name="Wilson R.K."/>
            <person name="Sommer R.J."/>
        </authorList>
    </citation>
    <scope>NUCLEOTIDE SEQUENCE [LARGE SCALE GENOMIC DNA]</scope>
    <source>
        <strain evidence="5">PS312</strain>
    </source>
</reference>
<dbReference type="Proteomes" id="UP000005239">
    <property type="component" value="Unassembled WGS sequence"/>
</dbReference>
<dbReference type="OrthoDB" id="5877454at2759"/>
<feature type="transmembrane region" description="Helical" evidence="3">
    <location>
        <begin position="364"/>
        <end position="387"/>
    </location>
</feature>
<evidence type="ECO:0000313" key="5">
    <source>
        <dbReference type="Proteomes" id="UP000005239"/>
    </source>
</evidence>
<dbReference type="PANTHER" id="PTHR23128">
    <property type="entry name" value="SERPENTINE RECEPTOR, CLASS E (EPSILON)-RELATED"/>
    <property type="match status" value="1"/>
</dbReference>
<feature type="transmembrane region" description="Helical" evidence="3">
    <location>
        <begin position="73"/>
        <end position="95"/>
    </location>
</feature>
<comment type="similarity">
    <text evidence="1">Belongs to the nematode receptor-like protein sre family.</text>
</comment>
<feature type="transmembrane region" description="Helical" evidence="3">
    <location>
        <begin position="107"/>
        <end position="133"/>
    </location>
</feature>
<dbReference type="GO" id="GO:0016020">
    <property type="term" value="C:membrane"/>
    <property type="evidence" value="ECO:0007669"/>
    <property type="project" value="InterPro"/>
</dbReference>
<dbReference type="AlphaFoldDB" id="A0A2A6CAX3"/>
<dbReference type="Pfam" id="PF03125">
    <property type="entry name" value="Sre"/>
    <property type="match status" value="1"/>
</dbReference>
<feature type="compositionally biased region" description="Basic and acidic residues" evidence="2">
    <location>
        <begin position="466"/>
        <end position="480"/>
    </location>
</feature>
<feature type="transmembrane region" description="Helical" evidence="3">
    <location>
        <begin position="183"/>
        <end position="204"/>
    </location>
</feature>
<accession>A0A2A6CAX3</accession>
<dbReference type="GO" id="GO:0007606">
    <property type="term" value="P:sensory perception of chemical stimulus"/>
    <property type="evidence" value="ECO:0007669"/>
    <property type="project" value="InterPro"/>
</dbReference>
<evidence type="ECO:0000256" key="1">
    <source>
        <dbReference type="ARBA" id="ARBA00006803"/>
    </source>
</evidence>
<proteinExistence type="inferred from homology"/>
<sequence>MYHDCNENHTNHACRFIAIYADLRVLDTSEQETLFIFMNAIECITHITVGLVVSLSIDTVYNCARFHPNIVRVFLFFVSHSYVYASSRLVIFFFQNGILDIDVAGKISYTFLMIFSVLRVYHLYSCVFIFTAFCVERLLATIWLEDYENRRNPTASIIILATVFLVSVALGMDTTYADPVISIPVKIIFIGIVTLGSRAASIILHKHNLNHIKVMDRQIHRYKLSTRFQIVENCRAFELLRNVAIVATTGICLAAIGLFYSLYLLADPSWASVAGVVFDTLNAVVFAAVIILCCFSQPFWRDEFRKKLRLPRPIIVHPTSSESIRDSHFADLSKAWENKWLWECQPQGRIPLTRDSPNYSSNRWIHSFTLITLAASLFSSVFIMLSGGSRFSDEKGLHLVYLLYETVCFSSFFFILVGIAYFGYRNYSLQIEANQLRQQIYSKWLLDRAIALQKLNREVNEDEEAMKVAKEKKKKQDDANPLHQKTIEEDEKFENAAGATPK</sequence>
<feature type="region of interest" description="Disordered" evidence="2">
    <location>
        <begin position="466"/>
        <end position="502"/>
    </location>
</feature>
<feature type="transmembrane region" description="Helical" evidence="3">
    <location>
        <begin position="154"/>
        <end position="171"/>
    </location>
</feature>
<protein>
    <submittedName>
        <fullName evidence="4">G protein-coupled receptor</fullName>
    </submittedName>
</protein>
<feature type="transmembrane region" description="Helical" evidence="3">
    <location>
        <begin position="34"/>
        <end position="61"/>
    </location>
</feature>
<feature type="transmembrane region" description="Helical" evidence="3">
    <location>
        <begin position="243"/>
        <end position="263"/>
    </location>
</feature>
<feature type="transmembrane region" description="Helical" evidence="3">
    <location>
        <begin position="283"/>
        <end position="300"/>
    </location>
</feature>
<evidence type="ECO:0000313" key="4">
    <source>
        <dbReference type="EnsemblMetazoa" id="PPA07586.1"/>
    </source>
</evidence>
<gene>
    <name evidence="4" type="primary">WBGene00097140</name>
</gene>
<dbReference type="InterPro" id="IPR004151">
    <property type="entry name" value="7TM_GPCR_serpentine_rcpt_Sre"/>
</dbReference>
<keyword evidence="3" id="KW-0472">Membrane</keyword>
<keyword evidence="3" id="KW-0812">Transmembrane</keyword>
<evidence type="ECO:0000256" key="2">
    <source>
        <dbReference type="SAM" id="MobiDB-lite"/>
    </source>
</evidence>
<organism evidence="4 5">
    <name type="scientific">Pristionchus pacificus</name>
    <name type="common">Parasitic nematode worm</name>
    <dbReference type="NCBI Taxonomy" id="54126"/>
    <lineage>
        <taxon>Eukaryota</taxon>
        <taxon>Metazoa</taxon>
        <taxon>Ecdysozoa</taxon>
        <taxon>Nematoda</taxon>
        <taxon>Chromadorea</taxon>
        <taxon>Rhabditida</taxon>
        <taxon>Rhabditina</taxon>
        <taxon>Diplogasteromorpha</taxon>
        <taxon>Diplogasteroidea</taxon>
        <taxon>Neodiplogasteridae</taxon>
        <taxon>Pristionchus</taxon>
    </lineage>
</organism>
<accession>A0A8R1Y6Q4</accession>
<feature type="transmembrane region" description="Helical" evidence="3">
    <location>
        <begin position="399"/>
        <end position="424"/>
    </location>
</feature>
<evidence type="ECO:0000256" key="3">
    <source>
        <dbReference type="SAM" id="Phobius"/>
    </source>
</evidence>
<keyword evidence="5" id="KW-1185">Reference proteome</keyword>
<dbReference type="PANTHER" id="PTHR23128:SF132">
    <property type="entry name" value="SERPENTINE RECEPTOR, CLASS E (EPSILON)-RELATED"/>
    <property type="match status" value="1"/>
</dbReference>
<keyword evidence="3" id="KW-1133">Transmembrane helix</keyword>